<sequence length="146" mass="15759">RWISQSKATIRLDIFPDETRVREILKSHGFTLRDLSVDQVRVRGSFLELKAAKAALEALLLHSQTKADVTSSSSSPVPNVSSGAISKYYKSSDGSRSRSGSRNKPPPSSPTASPSRVSGSSNNHATSPEFSPRSDQRSSLTGVLCR</sequence>
<accession>A0ACB7ESB1</accession>
<evidence type="ECO:0000313" key="1">
    <source>
        <dbReference type="EMBL" id="KAG8004931.1"/>
    </source>
</evidence>
<feature type="non-terminal residue" evidence="1">
    <location>
        <position position="1"/>
    </location>
</feature>
<organism evidence="1 2">
    <name type="scientific">Nibea albiflora</name>
    <name type="common">Yellow drum</name>
    <name type="synonym">Corvina albiflora</name>
    <dbReference type="NCBI Taxonomy" id="240163"/>
    <lineage>
        <taxon>Eukaryota</taxon>
        <taxon>Metazoa</taxon>
        <taxon>Chordata</taxon>
        <taxon>Craniata</taxon>
        <taxon>Vertebrata</taxon>
        <taxon>Euteleostomi</taxon>
        <taxon>Actinopterygii</taxon>
        <taxon>Neopterygii</taxon>
        <taxon>Teleostei</taxon>
        <taxon>Neoteleostei</taxon>
        <taxon>Acanthomorphata</taxon>
        <taxon>Eupercaria</taxon>
        <taxon>Sciaenidae</taxon>
        <taxon>Nibea</taxon>
    </lineage>
</organism>
<proteinExistence type="predicted"/>
<protein>
    <submittedName>
        <fullName evidence="1">Uncharacterized protein</fullName>
    </submittedName>
</protein>
<reference evidence="1" key="1">
    <citation type="submission" date="2020-04" db="EMBL/GenBank/DDBJ databases">
        <title>A chromosome-scale assembly and high-density genetic map of the yellow drum (Nibea albiflora) genome.</title>
        <authorList>
            <person name="Xu D."/>
            <person name="Zhang W."/>
            <person name="Chen R."/>
            <person name="Tan P."/>
            <person name="Wang L."/>
            <person name="Song H."/>
            <person name="Tian L."/>
            <person name="Zhu Q."/>
            <person name="Wang B."/>
        </authorList>
    </citation>
    <scope>NUCLEOTIDE SEQUENCE</scope>
    <source>
        <strain evidence="1">ZJHYS-2018</strain>
    </source>
</reference>
<dbReference type="EMBL" id="CM024811">
    <property type="protein sequence ID" value="KAG8004931.1"/>
    <property type="molecule type" value="Genomic_DNA"/>
</dbReference>
<evidence type="ECO:0000313" key="2">
    <source>
        <dbReference type="Proteomes" id="UP000805704"/>
    </source>
</evidence>
<comment type="caution">
    <text evidence="1">The sequence shown here is derived from an EMBL/GenBank/DDBJ whole genome shotgun (WGS) entry which is preliminary data.</text>
</comment>
<keyword evidence="2" id="KW-1185">Reference proteome</keyword>
<dbReference type="Proteomes" id="UP000805704">
    <property type="component" value="Chromosome 23"/>
</dbReference>
<gene>
    <name evidence="1" type="ORF">GBF38_010771</name>
</gene>
<name>A0ACB7ESB1_NIBAL</name>